<dbReference type="Gene3D" id="3.10.620.30">
    <property type="match status" value="1"/>
</dbReference>
<dbReference type="Gene3D" id="2.60.120.1130">
    <property type="match status" value="1"/>
</dbReference>
<accession>A0A917H0R0</accession>
<evidence type="ECO:0000313" key="3">
    <source>
        <dbReference type="EMBL" id="GGG63810.1"/>
    </source>
</evidence>
<dbReference type="InterPro" id="IPR024618">
    <property type="entry name" value="DUF3857"/>
</dbReference>
<gene>
    <name evidence="3" type="ORF">GCM10011585_01730</name>
</gene>
<sequence length="639" mass="71707">MTSQPEVPGAAAVYLYREEITEDKMHAMHVYERLKVLTESGKKYANVELGYSSSFDNGSISIDEIQGRTIHPDGTIIPFTGKPYQKLVEKSQGTKYMAKVFTLPDVEVGSIIEYRYDQRLDDNFFMAPRWYIQSDLYTRKAHYVWRPTSKTLISNDGHHNLTNAIAWTPILPAGTELQHTTMPAVDFNPGQQIFELNVHDIPPVPNEDYMPPISSLSYRVLFYYTPYRNSDDFWKNEGKYWSKMHDKFIGPGPGVEAAVKTLTLPTDTQEQKLRKLYAAVMQLENTDFTREHTNAEEKADSGKPIRSTDDVWERKRGSSDQLSDLFVAMVRAAGMKAYVAAVTNRDKNIFLPSYFSLGQLDDDLAIVNVDGKEQYFDPGSRFCPYGSLAWKHSFAEGLRQTDDGTTVAKVPGQPYTASRIQRVGDLNMDVHGVATGQITMVYIGAPALYWRQRSLKGDATSLEHDLRTSVEDLLPAGMDVKVVSIDKLADYEQPLRVSFMVHGEIGSSTGKRLIVPADIFEVNAKPSFPHEKREIPVYFDYAFVDQDAVRVSFPASLKVESMPTKDQLQFQNLAAYDISTASTPTSVTFRRNYSLGTIIFLPNEYTGLRSFYSKMETDNQGSIVLISAPASGVSAGAAN</sequence>
<dbReference type="Proteomes" id="UP000647241">
    <property type="component" value="Unassembled WGS sequence"/>
</dbReference>
<reference evidence="3" key="2">
    <citation type="submission" date="2020-09" db="EMBL/GenBank/DDBJ databases">
        <authorList>
            <person name="Sun Q."/>
            <person name="Zhou Y."/>
        </authorList>
    </citation>
    <scope>NUCLEOTIDE SEQUENCE</scope>
    <source>
        <strain evidence="3">CGMCC 1.12997</strain>
    </source>
</reference>
<name>A0A917H0R0_9BACT</name>
<evidence type="ECO:0000256" key="1">
    <source>
        <dbReference type="SAM" id="MobiDB-lite"/>
    </source>
</evidence>
<dbReference type="EMBL" id="BMGT01000001">
    <property type="protein sequence ID" value="GGG63810.1"/>
    <property type="molecule type" value="Genomic_DNA"/>
</dbReference>
<proteinExistence type="predicted"/>
<feature type="domain" description="DUF3857" evidence="2">
    <location>
        <begin position="25"/>
        <end position="126"/>
    </location>
</feature>
<evidence type="ECO:0000313" key="4">
    <source>
        <dbReference type="Proteomes" id="UP000647241"/>
    </source>
</evidence>
<protein>
    <recommendedName>
        <fullName evidence="2">DUF3857 domain-containing protein</fullName>
    </recommendedName>
</protein>
<reference evidence="3" key="1">
    <citation type="journal article" date="2014" name="Int. J. Syst. Evol. Microbiol.">
        <title>Complete genome sequence of Corynebacterium casei LMG S-19264T (=DSM 44701T), isolated from a smear-ripened cheese.</title>
        <authorList>
            <consortium name="US DOE Joint Genome Institute (JGI-PGF)"/>
            <person name="Walter F."/>
            <person name="Albersmeier A."/>
            <person name="Kalinowski J."/>
            <person name="Ruckert C."/>
        </authorList>
    </citation>
    <scope>NUCLEOTIDE SEQUENCE</scope>
    <source>
        <strain evidence="3">CGMCC 1.12997</strain>
    </source>
</reference>
<dbReference type="SUPFAM" id="SSF54001">
    <property type="entry name" value="Cysteine proteinases"/>
    <property type="match status" value="1"/>
</dbReference>
<dbReference type="AlphaFoldDB" id="A0A917H0R0"/>
<feature type="region of interest" description="Disordered" evidence="1">
    <location>
        <begin position="288"/>
        <end position="313"/>
    </location>
</feature>
<dbReference type="Gene3D" id="2.60.40.3140">
    <property type="match status" value="1"/>
</dbReference>
<comment type="caution">
    <text evidence="3">The sequence shown here is derived from an EMBL/GenBank/DDBJ whole genome shotgun (WGS) entry which is preliminary data.</text>
</comment>
<dbReference type="Pfam" id="PF12969">
    <property type="entry name" value="DUF3857"/>
    <property type="match status" value="1"/>
</dbReference>
<keyword evidence="4" id="KW-1185">Reference proteome</keyword>
<dbReference type="InterPro" id="IPR038765">
    <property type="entry name" value="Papain-like_cys_pep_sf"/>
</dbReference>
<evidence type="ECO:0000259" key="2">
    <source>
        <dbReference type="Pfam" id="PF12969"/>
    </source>
</evidence>
<organism evidence="3 4">
    <name type="scientific">Edaphobacter dinghuensis</name>
    <dbReference type="NCBI Taxonomy" id="1560005"/>
    <lineage>
        <taxon>Bacteria</taxon>
        <taxon>Pseudomonadati</taxon>
        <taxon>Acidobacteriota</taxon>
        <taxon>Terriglobia</taxon>
        <taxon>Terriglobales</taxon>
        <taxon>Acidobacteriaceae</taxon>
        <taxon>Edaphobacter</taxon>
    </lineage>
</organism>